<proteinExistence type="predicted"/>
<evidence type="ECO:0008006" key="3">
    <source>
        <dbReference type="Google" id="ProtNLM"/>
    </source>
</evidence>
<comment type="caution">
    <text evidence="1">The sequence shown here is derived from an EMBL/GenBank/DDBJ whole genome shotgun (WGS) entry which is preliminary data.</text>
</comment>
<evidence type="ECO:0000313" key="2">
    <source>
        <dbReference type="Proteomes" id="UP001173578"/>
    </source>
</evidence>
<name>A0AAW7DGM4_9FLAO</name>
<dbReference type="Proteomes" id="UP001173578">
    <property type="component" value="Unassembled WGS sequence"/>
</dbReference>
<protein>
    <recommendedName>
        <fullName evidence="3">Phage protein D</fullName>
    </recommendedName>
</protein>
<evidence type="ECO:0000313" key="1">
    <source>
        <dbReference type="EMBL" id="MDM1550663.1"/>
    </source>
</evidence>
<dbReference type="RefSeq" id="WP_286485347.1">
    <property type="nucleotide sequence ID" value="NZ_JACALR010000002.1"/>
</dbReference>
<reference evidence="1" key="1">
    <citation type="submission" date="2020-06" db="EMBL/GenBank/DDBJ databases">
        <authorList>
            <person name="Dong N."/>
        </authorList>
    </citation>
    <scope>NUCLEOTIDE SEQUENCE</scope>
    <source>
        <strain evidence="1">210</strain>
    </source>
</reference>
<dbReference type="SUPFAM" id="SSF69279">
    <property type="entry name" value="Phage tail proteins"/>
    <property type="match status" value="1"/>
</dbReference>
<dbReference type="EMBL" id="JACALR010000002">
    <property type="protein sequence ID" value="MDM1550663.1"/>
    <property type="molecule type" value="Genomic_DNA"/>
</dbReference>
<gene>
    <name evidence="1" type="ORF">HX095_05500</name>
</gene>
<organism evidence="1 2">
    <name type="scientific">Empedobacter falsenii</name>
    <dbReference type="NCBI Taxonomy" id="343874"/>
    <lineage>
        <taxon>Bacteria</taxon>
        <taxon>Pseudomonadati</taxon>
        <taxon>Bacteroidota</taxon>
        <taxon>Flavobacteriia</taxon>
        <taxon>Flavobacteriales</taxon>
        <taxon>Weeksellaceae</taxon>
        <taxon>Empedobacter</taxon>
    </lineage>
</organism>
<sequence>MYQLDWDIRFFTDEKQFQLGILAECEIIKSVENLVDTATIILPEAMLNTVFDFQKKIKRGSEVHIYLGYNGNLIKEFTGYVRQINTNDSSLRFECEDALFLFRKGVKDVQLTKTKVSVIAQYLISQLGVDYKISCDYDIAFDKFVIHQATAYEVLKKLQEETSANIYFDTEKKTLHIHPPFTEKSGDVIYDLHQNVEKSSLEYKTSEDRKIEVTVESVDANGKVISYTTGTTGGEKITKKVSSIGKEGIKIIAKNEYTNRLQDAYEGDLTAWLIPYCEPTYTAEIRDKDYPYKHGFYYVKATKVNFSQSGGIRTITPGIKLS</sequence>
<dbReference type="AlphaFoldDB" id="A0AAW7DGM4"/>
<reference evidence="1" key="2">
    <citation type="journal article" date="2022" name="Sci. Total Environ.">
        <title>Prevalence, transmission, and molecular epidemiology of tet(X)-positive bacteria among humans, animals, and environmental niches in China: An epidemiological, and genomic-based study.</title>
        <authorList>
            <person name="Dong N."/>
            <person name="Zeng Y."/>
            <person name="Cai C."/>
            <person name="Sun C."/>
            <person name="Lu J."/>
            <person name="Liu C."/>
            <person name="Zhou H."/>
            <person name="Sun Q."/>
            <person name="Shu L."/>
            <person name="Wang H."/>
            <person name="Wang Y."/>
            <person name="Wang S."/>
            <person name="Wu C."/>
            <person name="Chan E.W."/>
            <person name="Chen G."/>
            <person name="Shen Z."/>
            <person name="Chen S."/>
            <person name="Zhang R."/>
        </authorList>
    </citation>
    <scope>NUCLEOTIDE SEQUENCE</scope>
    <source>
        <strain evidence="1">210</strain>
    </source>
</reference>
<accession>A0AAW7DGM4</accession>